<sequence length="72" mass="7784">VYTMIMNRFDETVDLSSIPWVESIVSAPIIAGSFKDVAQSSRVESIAVMVIGLTVLLVSIIGRMVIGTSGRR</sequence>
<gene>
    <name evidence="2" type="ORF">LCGC14_2786970</name>
</gene>
<feature type="non-terminal residue" evidence="2">
    <location>
        <position position="1"/>
    </location>
</feature>
<keyword evidence="1" id="KW-0812">Transmembrane</keyword>
<keyword evidence="1" id="KW-0472">Membrane</keyword>
<reference evidence="2" key="1">
    <citation type="journal article" date="2015" name="Nature">
        <title>Complex archaea that bridge the gap between prokaryotes and eukaryotes.</title>
        <authorList>
            <person name="Spang A."/>
            <person name="Saw J.H."/>
            <person name="Jorgensen S.L."/>
            <person name="Zaremba-Niedzwiedzka K."/>
            <person name="Martijn J."/>
            <person name="Lind A.E."/>
            <person name="van Eijk R."/>
            <person name="Schleper C."/>
            <person name="Guy L."/>
            <person name="Ettema T.J."/>
        </authorList>
    </citation>
    <scope>NUCLEOTIDE SEQUENCE</scope>
</reference>
<proteinExistence type="predicted"/>
<evidence type="ECO:0000256" key="1">
    <source>
        <dbReference type="SAM" id="Phobius"/>
    </source>
</evidence>
<feature type="transmembrane region" description="Helical" evidence="1">
    <location>
        <begin position="46"/>
        <end position="66"/>
    </location>
</feature>
<dbReference type="EMBL" id="LAZR01051936">
    <property type="protein sequence ID" value="KKK84076.1"/>
    <property type="molecule type" value="Genomic_DNA"/>
</dbReference>
<evidence type="ECO:0000313" key="2">
    <source>
        <dbReference type="EMBL" id="KKK84076.1"/>
    </source>
</evidence>
<dbReference type="AlphaFoldDB" id="A0A0F9BI68"/>
<name>A0A0F9BI68_9ZZZZ</name>
<organism evidence="2">
    <name type="scientific">marine sediment metagenome</name>
    <dbReference type="NCBI Taxonomy" id="412755"/>
    <lineage>
        <taxon>unclassified sequences</taxon>
        <taxon>metagenomes</taxon>
        <taxon>ecological metagenomes</taxon>
    </lineage>
</organism>
<keyword evidence="1" id="KW-1133">Transmembrane helix</keyword>
<protein>
    <submittedName>
        <fullName evidence="2">Uncharacterized protein</fullName>
    </submittedName>
</protein>
<comment type="caution">
    <text evidence="2">The sequence shown here is derived from an EMBL/GenBank/DDBJ whole genome shotgun (WGS) entry which is preliminary data.</text>
</comment>
<accession>A0A0F9BI68</accession>